<dbReference type="PRINTS" id="PR00081">
    <property type="entry name" value="GDHRDH"/>
</dbReference>
<sequence>MERVLSMFERADPFSTWWPTIAALLVGLVITVRTIMSGQRCPNDNQIKEQIVVVTGGNSGMGFEIAKALAARGGRIILACRNLTAGERAAAIIKRELGCRTPLDPNDSSSANPAERYFVEVRQLDLCSLSSVQQFAAQLMSEFERIDVLVNNAGMVFGNTQVPTGDGFEQHLQVNYLAPLLLTQLLLPHLERSEQGRIIFTSAHAHQAAKMDFDDPLNVGSWAVKFHARDAFAHSKLALVLATRWLAKELTGTTVTVNCCTPGLVRGTRHLRHSPLMSAFCVKVITYPWMWLFMKNAYEGAQTAIRLATDPQLKQVSGEYFNRQGGVHNGQDTATATATAAAARKLIYVPHAQSPGWGSLTGDLGSNVYLHLV</sequence>
<dbReference type="AlphaFoldDB" id="A0A0M3QXK8"/>
<evidence type="ECO:0000313" key="4">
    <source>
        <dbReference type="Proteomes" id="UP000494163"/>
    </source>
</evidence>
<evidence type="ECO:0000256" key="1">
    <source>
        <dbReference type="ARBA" id="ARBA00023002"/>
    </source>
</evidence>
<dbReference type="Proteomes" id="UP000494163">
    <property type="component" value="Chromosome 3R"/>
</dbReference>
<organism evidence="3 4">
    <name type="scientific">Drosophila busckii</name>
    <name type="common">Fruit fly</name>
    <dbReference type="NCBI Taxonomy" id="30019"/>
    <lineage>
        <taxon>Eukaryota</taxon>
        <taxon>Metazoa</taxon>
        <taxon>Ecdysozoa</taxon>
        <taxon>Arthropoda</taxon>
        <taxon>Hexapoda</taxon>
        <taxon>Insecta</taxon>
        <taxon>Pterygota</taxon>
        <taxon>Neoptera</taxon>
        <taxon>Endopterygota</taxon>
        <taxon>Diptera</taxon>
        <taxon>Brachycera</taxon>
        <taxon>Muscomorpha</taxon>
        <taxon>Ephydroidea</taxon>
        <taxon>Drosophilidae</taxon>
        <taxon>Drosophila</taxon>
    </lineage>
</organism>
<dbReference type="Pfam" id="PF00106">
    <property type="entry name" value="adh_short"/>
    <property type="match status" value="1"/>
</dbReference>
<protein>
    <submittedName>
        <fullName evidence="3">CG31235</fullName>
    </submittedName>
</protein>
<feature type="transmembrane region" description="Helical" evidence="2">
    <location>
        <begin position="16"/>
        <end position="36"/>
    </location>
</feature>
<keyword evidence="2" id="KW-0472">Membrane</keyword>
<keyword evidence="2" id="KW-0812">Transmembrane</keyword>
<dbReference type="GO" id="GO:0016491">
    <property type="term" value="F:oxidoreductase activity"/>
    <property type="evidence" value="ECO:0007669"/>
    <property type="project" value="UniProtKB-KW"/>
</dbReference>
<accession>A0A0M3QXK8</accession>
<name>A0A0M3QXK8_DROBS</name>
<dbReference type="PANTHER" id="PTHR43157">
    <property type="entry name" value="PHOSPHATIDYLINOSITOL-GLYCAN BIOSYNTHESIS CLASS F PROTEIN-RELATED"/>
    <property type="match status" value="1"/>
</dbReference>
<proteinExistence type="predicted"/>
<dbReference type="EMBL" id="CP012526">
    <property type="protein sequence ID" value="ALC46103.1"/>
    <property type="molecule type" value="Genomic_DNA"/>
</dbReference>
<dbReference type="OMA" id="FPWMWIF"/>
<dbReference type="STRING" id="30019.A0A0M3QXK8"/>
<dbReference type="Gene3D" id="3.40.50.720">
    <property type="entry name" value="NAD(P)-binding Rossmann-like Domain"/>
    <property type="match status" value="1"/>
</dbReference>
<dbReference type="SMR" id="A0A0M3QXK8"/>
<gene>
    <name evidence="3" type="ORF">Dbus_chr3Rg853</name>
</gene>
<evidence type="ECO:0000313" key="3">
    <source>
        <dbReference type="EMBL" id="ALC46103.1"/>
    </source>
</evidence>
<keyword evidence="2" id="KW-1133">Transmembrane helix</keyword>
<dbReference type="InterPro" id="IPR036291">
    <property type="entry name" value="NAD(P)-bd_dom_sf"/>
</dbReference>
<dbReference type="InterPro" id="IPR002347">
    <property type="entry name" value="SDR_fam"/>
</dbReference>
<reference evidence="3 4" key="1">
    <citation type="submission" date="2015-08" db="EMBL/GenBank/DDBJ databases">
        <title>Ancestral chromatin configuration constrains chromatin evolution on differentiating sex chromosomes in Drosophila.</title>
        <authorList>
            <person name="Zhou Q."/>
            <person name="Bachtrog D."/>
        </authorList>
    </citation>
    <scope>NUCLEOTIDE SEQUENCE [LARGE SCALE GENOMIC DNA]</scope>
    <source>
        <tissue evidence="3">Whole larvae</tissue>
    </source>
</reference>
<evidence type="ECO:0000256" key="2">
    <source>
        <dbReference type="SAM" id="Phobius"/>
    </source>
</evidence>
<keyword evidence="1" id="KW-0560">Oxidoreductase</keyword>
<dbReference type="PANTHER" id="PTHR43157:SF31">
    <property type="entry name" value="PHOSPHATIDYLINOSITOL-GLYCAN BIOSYNTHESIS CLASS F PROTEIN"/>
    <property type="match status" value="1"/>
</dbReference>
<dbReference type="OrthoDB" id="542013at2759"/>
<dbReference type="SUPFAM" id="SSF51735">
    <property type="entry name" value="NAD(P)-binding Rossmann-fold domains"/>
    <property type="match status" value="1"/>
</dbReference>
<dbReference type="CDD" id="cd05327">
    <property type="entry name" value="retinol-DH_like_SDR_c_like"/>
    <property type="match status" value="1"/>
</dbReference>
<keyword evidence="4" id="KW-1185">Reference proteome</keyword>